<evidence type="ECO:0000256" key="10">
    <source>
        <dbReference type="RuleBase" id="RU003691"/>
    </source>
</evidence>
<dbReference type="InterPro" id="IPR012999">
    <property type="entry name" value="Pyr_OxRdtase_I_AS"/>
</dbReference>
<dbReference type="GO" id="GO:0004362">
    <property type="term" value="F:glutathione-disulfide reductase (NADPH) activity"/>
    <property type="evidence" value="ECO:0007669"/>
    <property type="project" value="UniProtKB-EC"/>
</dbReference>
<comment type="similarity">
    <text evidence="1 10">Belongs to the class-I pyridine nucleotide-disulfide oxidoreductase family.</text>
</comment>
<dbReference type="PANTHER" id="PTHR42737">
    <property type="entry name" value="GLUTATHIONE REDUCTASE"/>
    <property type="match status" value="1"/>
</dbReference>
<feature type="domain" description="FAD/NAD(P)-binding" evidence="12">
    <location>
        <begin position="16"/>
        <end position="330"/>
    </location>
</feature>
<evidence type="ECO:0000259" key="12">
    <source>
        <dbReference type="Pfam" id="PF07992"/>
    </source>
</evidence>
<dbReference type="RefSeq" id="WP_144906934.1">
    <property type="nucleotide sequence ID" value="NZ_JACHOA010000003.1"/>
</dbReference>
<feature type="binding site" evidence="8">
    <location>
        <position position="274"/>
    </location>
    <ligand>
        <name>NAD(+)</name>
        <dbReference type="ChEBI" id="CHEBI:57540"/>
    </ligand>
</feature>
<dbReference type="PIRSF" id="PIRSF000350">
    <property type="entry name" value="Mercury_reductase_MerA"/>
    <property type="match status" value="1"/>
</dbReference>
<dbReference type="GO" id="GO:0034599">
    <property type="term" value="P:cellular response to oxidative stress"/>
    <property type="evidence" value="ECO:0007669"/>
    <property type="project" value="TreeGrafter"/>
</dbReference>
<evidence type="ECO:0000313" key="13">
    <source>
        <dbReference type="EMBL" id="MBB4613695.1"/>
    </source>
</evidence>
<dbReference type="AlphaFoldDB" id="A0A7W7ACF4"/>
<dbReference type="Pfam" id="PF02852">
    <property type="entry name" value="Pyr_redox_dim"/>
    <property type="match status" value="1"/>
</dbReference>
<dbReference type="Gene3D" id="3.30.390.30">
    <property type="match status" value="1"/>
</dbReference>
<feature type="domain" description="Pyridine nucleotide-disulphide oxidoreductase dimerisation" evidence="11">
    <location>
        <begin position="350"/>
        <end position="459"/>
    </location>
</feature>
<keyword evidence="14" id="KW-1185">Reference proteome</keyword>
<dbReference type="PRINTS" id="PR00368">
    <property type="entry name" value="FADPNR"/>
</dbReference>
<feature type="binding site" evidence="8">
    <location>
        <position position="62"/>
    </location>
    <ligand>
        <name>FAD</name>
        <dbReference type="ChEBI" id="CHEBI:57692"/>
    </ligand>
</feature>
<feature type="binding site" evidence="8">
    <location>
        <begin position="185"/>
        <end position="192"/>
    </location>
    <ligand>
        <name>NAD(+)</name>
        <dbReference type="ChEBI" id="CHEBI:57540"/>
    </ligand>
</feature>
<keyword evidence="3 8" id="KW-0274">FAD</keyword>
<dbReference type="OrthoDB" id="7495837at2"/>
<keyword evidence="8" id="KW-0520">NAD</keyword>
<dbReference type="SUPFAM" id="SSF51905">
    <property type="entry name" value="FAD/NAD(P)-binding domain"/>
    <property type="match status" value="1"/>
</dbReference>
<evidence type="ECO:0000259" key="11">
    <source>
        <dbReference type="Pfam" id="PF02852"/>
    </source>
</evidence>
<evidence type="ECO:0000256" key="9">
    <source>
        <dbReference type="PIRSR" id="PIRSR000350-4"/>
    </source>
</evidence>
<dbReference type="GO" id="GO:0045454">
    <property type="term" value="P:cell redox homeostasis"/>
    <property type="evidence" value="ECO:0007669"/>
    <property type="project" value="InterPro"/>
</dbReference>
<dbReference type="InterPro" id="IPR023753">
    <property type="entry name" value="FAD/NAD-binding_dom"/>
</dbReference>
<keyword evidence="8" id="KW-0547">Nucleotide-binding</keyword>
<evidence type="ECO:0000256" key="4">
    <source>
        <dbReference type="ARBA" id="ARBA00023002"/>
    </source>
</evidence>
<dbReference type="InterPro" id="IPR001100">
    <property type="entry name" value="Pyr_nuc-diS_OxRdtase"/>
</dbReference>
<dbReference type="InterPro" id="IPR046952">
    <property type="entry name" value="GSHR/TRXR-like"/>
</dbReference>
<dbReference type="SUPFAM" id="SSF55424">
    <property type="entry name" value="FAD/NAD-linked reductases, dimerisation (C-terminal) domain"/>
    <property type="match status" value="1"/>
</dbReference>
<comment type="caution">
    <text evidence="13">The sequence shown here is derived from an EMBL/GenBank/DDBJ whole genome shotgun (WGS) entry which is preliminary data.</text>
</comment>
<dbReference type="NCBIfam" id="NF004776">
    <property type="entry name" value="PRK06116.1"/>
    <property type="match status" value="1"/>
</dbReference>
<dbReference type="Proteomes" id="UP000538566">
    <property type="component" value="Unassembled WGS sequence"/>
</dbReference>
<sequence>MAEQESGQVTGQDFDYDLFVIGAGSGGVRASRIAASHGARVAVAEEYRVGGTCVIRGCVPKKLLVYGSHFAEELQDAANYGWTVEKMSFDWPTLRDAVMRDVDRLNDAYTNTLENNKVERFLERATVAGPNTVRLASGREISAKYILIATGAWPVMPEFAGSEHCITSNEVFHLESLPKRVVISGAGYIAMEFAGIFNALGCHVTVVNRSETILRGYDESLRDRLLQITMARGIEYKFNCPFDRVEKREDGSLDVWLGKQPDPIHADVVLVATGRRPKTDGLGLESAGISLGSAGEIPVDDHGKTVCDSIYAVGDVTNRVQLTPIAIREGQAFADRVFGGKETSVSYDSIPSAVFSQPPLAGVGLTESQARQAFGSNIKVYSSDFRPMKNIFGHRPERGLYKMIVDASTEKVLGIHMIGPDSPEILQAAAIAVKAGLTKTDFDATVALHPSMAEELVLMR</sequence>
<dbReference type="Pfam" id="PF07992">
    <property type="entry name" value="Pyr_redox_2"/>
    <property type="match status" value="1"/>
</dbReference>
<evidence type="ECO:0000256" key="7">
    <source>
        <dbReference type="PIRSR" id="PIRSR000350-2"/>
    </source>
</evidence>
<proteinExistence type="inferred from homology"/>
<keyword evidence="4 10" id="KW-0560">Oxidoreductase</keyword>
<dbReference type="InterPro" id="IPR036188">
    <property type="entry name" value="FAD/NAD-bd_sf"/>
</dbReference>
<dbReference type="GO" id="GO:0005829">
    <property type="term" value="C:cytosol"/>
    <property type="evidence" value="ECO:0007669"/>
    <property type="project" value="TreeGrafter"/>
</dbReference>
<dbReference type="PRINTS" id="PR00411">
    <property type="entry name" value="PNDRDTASEI"/>
</dbReference>
<protein>
    <submittedName>
        <fullName evidence="13">Glutathione reductase (NADPH)</fullName>
        <ecNumber evidence="13">1.8.1.7</ecNumber>
    </submittedName>
</protein>
<dbReference type="InterPro" id="IPR016156">
    <property type="entry name" value="FAD/NAD-linked_Rdtase_dimer_sf"/>
</dbReference>
<evidence type="ECO:0000313" key="14">
    <source>
        <dbReference type="Proteomes" id="UP000538566"/>
    </source>
</evidence>
<dbReference type="GO" id="GO:0006749">
    <property type="term" value="P:glutathione metabolic process"/>
    <property type="evidence" value="ECO:0007669"/>
    <property type="project" value="TreeGrafter"/>
</dbReference>
<name>A0A7W7ACF4_9SPHN</name>
<dbReference type="PROSITE" id="PS00076">
    <property type="entry name" value="PYRIDINE_REDOX_1"/>
    <property type="match status" value="1"/>
</dbReference>
<dbReference type="EC" id="1.8.1.7" evidence="13"/>
<dbReference type="GO" id="GO:0050660">
    <property type="term" value="F:flavin adenine dinucleotide binding"/>
    <property type="evidence" value="ECO:0007669"/>
    <property type="project" value="InterPro"/>
</dbReference>
<evidence type="ECO:0000256" key="2">
    <source>
        <dbReference type="ARBA" id="ARBA00022630"/>
    </source>
</evidence>
<keyword evidence="6 10" id="KW-0676">Redox-active center</keyword>
<accession>A0A7W7ACF4</accession>
<gene>
    <name evidence="13" type="ORF">GGR37_001970</name>
</gene>
<evidence type="ECO:0000256" key="5">
    <source>
        <dbReference type="ARBA" id="ARBA00023157"/>
    </source>
</evidence>
<dbReference type="Gene3D" id="3.50.50.60">
    <property type="entry name" value="FAD/NAD(P)-binding domain"/>
    <property type="match status" value="2"/>
</dbReference>
<keyword evidence="5" id="KW-1015">Disulfide bond</keyword>
<feature type="binding site" evidence="8">
    <location>
        <position position="315"/>
    </location>
    <ligand>
        <name>FAD</name>
        <dbReference type="ChEBI" id="CHEBI:57692"/>
    </ligand>
</feature>
<evidence type="ECO:0000256" key="3">
    <source>
        <dbReference type="ARBA" id="ARBA00022827"/>
    </source>
</evidence>
<comment type="cofactor">
    <cofactor evidence="8">
        <name>FAD</name>
        <dbReference type="ChEBI" id="CHEBI:57692"/>
    </cofactor>
    <text evidence="8">Binds 1 FAD per subunit.</text>
</comment>
<evidence type="ECO:0000256" key="8">
    <source>
        <dbReference type="PIRSR" id="PIRSR000350-3"/>
    </source>
</evidence>
<evidence type="ECO:0000256" key="1">
    <source>
        <dbReference type="ARBA" id="ARBA00007532"/>
    </source>
</evidence>
<evidence type="ECO:0000256" key="6">
    <source>
        <dbReference type="ARBA" id="ARBA00023284"/>
    </source>
</evidence>
<feature type="disulfide bond" description="Redox-active" evidence="9">
    <location>
        <begin position="53"/>
        <end position="58"/>
    </location>
</feature>
<keyword evidence="2 10" id="KW-0285">Flavoprotein</keyword>
<reference evidence="13 14" key="1">
    <citation type="submission" date="2020-08" db="EMBL/GenBank/DDBJ databases">
        <title>Genomic Encyclopedia of Type Strains, Phase IV (KMG-IV): sequencing the most valuable type-strain genomes for metagenomic binning, comparative biology and taxonomic classification.</title>
        <authorList>
            <person name="Goeker M."/>
        </authorList>
    </citation>
    <scope>NUCLEOTIDE SEQUENCE [LARGE SCALE GENOMIC DNA]</scope>
    <source>
        <strain evidence="13 14">DSM 17507</strain>
    </source>
</reference>
<dbReference type="InterPro" id="IPR004099">
    <property type="entry name" value="Pyr_nucl-diS_OxRdtase_dimer"/>
</dbReference>
<organism evidence="13 14">
    <name type="scientific">Novosphingobium taihuense</name>
    <dbReference type="NCBI Taxonomy" id="260085"/>
    <lineage>
        <taxon>Bacteria</taxon>
        <taxon>Pseudomonadati</taxon>
        <taxon>Pseudomonadota</taxon>
        <taxon>Alphaproteobacteria</taxon>
        <taxon>Sphingomonadales</taxon>
        <taxon>Sphingomonadaceae</taxon>
        <taxon>Novosphingobium</taxon>
    </lineage>
</organism>
<dbReference type="PANTHER" id="PTHR42737:SF2">
    <property type="entry name" value="GLUTATHIONE REDUCTASE"/>
    <property type="match status" value="1"/>
</dbReference>
<feature type="active site" description="Proton acceptor" evidence="7">
    <location>
        <position position="449"/>
    </location>
</feature>
<dbReference type="EMBL" id="JACHOA010000003">
    <property type="protein sequence ID" value="MBB4613695.1"/>
    <property type="molecule type" value="Genomic_DNA"/>
</dbReference>